<feature type="active site" evidence="7">
    <location>
        <position position="553"/>
    </location>
</feature>
<dbReference type="InterPro" id="IPR033126">
    <property type="entry name" value="Glyco_hydro_9_Asp/Glu_AS"/>
</dbReference>
<keyword evidence="12" id="KW-1185">Reference proteome</keyword>
<evidence type="ECO:0000313" key="11">
    <source>
        <dbReference type="EMBL" id="MBC3765425.1"/>
    </source>
</evidence>
<dbReference type="EMBL" id="JACNEP010000003">
    <property type="protein sequence ID" value="MBC3765425.1"/>
    <property type="molecule type" value="Genomic_DNA"/>
</dbReference>
<evidence type="ECO:0000256" key="4">
    <source>
        <dbReference type="ARBA" id="ARBA00023295"/>
    </source>
</evidence>
<dbReference type="CDD" id="cd02850">
    <property type="entry name" value="E_set_Cellulase_N"/>
    <property type="match status" value="1"/>
</dbReference>
<keyword evidence="8" id="KW-0732">Signal</keyword>
<comment type="catalytic activity">
    <reaction evidence="8">
        <text>Endohydrolysis of (1-&gt;4)-beta-D-glucosidic linkages in cellulose, lichenin and cereal beta-D-glucans.</text>
        <dbReference type="EC" id="3.2.1.4"/>
    </reaction>
</comment>
<feature type="chain" id="PRO_5035341354" description="Endoglucanase" evidence="8">
    <location>
        <begin position="18"/>
        <end position="580"/>
    </location>
</feature>
<evidence type="ECO:0000259" key="9">
    <source>
        <dbReference type="Pfam" id="PF00759"/>
    </source>
</evidence>
<keyword evidence="5 6" id="KW-0624">Polysaccharide degradation</keyword>
<dbReference type="SUPFAM" id="SSF48208">
    <property type="entry name" value="Six-hairpin glycosidases"/>
    <property type="match status" value="1"/>
</dbReference>
<evidence type="ECO:0000256" key="6">
    <source>
        <dbReference type="PROSITE-ProRule" id="PRU10059"/>
    </source>
</evidence>
<dbReference type="InterPro" id="IPR004197">
    <property type="entry name" value="Cellulase_Ig-like"/>
</dbReference>
<dbReference type="SUPFAM" id="SSF81296">
    <property type="entry name" value="E set domains"/>
    <property type="match status" value="1"/>
</dbReference>
<proteinExistence type="inferred from homology"/>
<comment type="caution">
    <text evidence="11">The sequence shown here is derived from an EMBL/GenBank/DDBJ whole genome shotgun (WGS) entry which is preliminary data.</text>
</comment>
<gene>
    <name evidence="11" type="ORF">H8B19_06020</name>
</gene>
<evidence type="ECO:0000259" key="10">
    <source>
        <dbReference type="Pfam" id="PF02927"/>
    </source>
</evidence>
<feature type="active site" evidence="7">
    <location>
        <position position="562"/>
    </location>
</feature>
<dbReference type="Gene3D" id="2.60.40.10">
    <property type="entry name" value="Immunoglobulins"/>
    <property type="match status" value="1"/>
</dbReference>
<protein>
    <recommendedName>
        <fullName evidence="8">Endoglucanase</fullName>
        <ecNumber evidence="8">3.2.1.4</ecNumber>
    </recommendedName>
</protein>
<feature type="domain" description="Cellulase Ig-like" evidence="10">
    <location>
        <begin position="43"/>
        <end position="120"/>
    </location>
</feature>
<evidence type="ECO:0000313" key="12">
    <source>
        <dbReference type="Proteomes" id="UP000601768"/>
    </source>
</evidence>
<evidence type="ECO:0000256" key="1">
    <source>
        <dbReference type="ARBA" id="ARBA00007072"/>
    </source>
</evidence>
<dbReference type="InterPro" id="IPR001701">
    <property type="entry name" value="Glyco_hydro_9"/>
</dbReference>
<sequence>MRFAQLSLMMSSLLLTACGGTETAPTASNTVKPDSPAVSQTVKFELNQLGFRPYSFKVAVVSSSDATEFSLVSEQNNQVVYTGNLSEAANWDVANQQVQVADFSDFDQQGNFKLVVGNNQSDEFVISDDAYQAVHNAALKAFYFNRASTALSTEFAGDYARAAGHADDKVKIHASAASANRPAGCEISAPKGWYDAGDYNKYIVNSGISTYTLLSAYRQYAAFYQQQLTDIPESANSVPDIIDEANWNLDWMRSMQDPVDGGVYHKLTTLNFAGMVMPKDATAQRYVVQKTVTAALDYAATLALASRIYTDLGEPNSAKAADYIQAAEKAWQWAVEHPQAYYQQPEDVSTGAYGDNNAEDEFFWAAAELYLTTQKDIYWQYVSEHWLNASTPGWGNVGTLGLLSLQSEGKSLLSAADYQNVQQRLTDYANQVVSDAQSSAYQVAMNRTDFVWGSNANALNKAMVLMQLFASNQNSDYKKAAQGLLDYVLGRNPTGYSYVTGFGHKTPMHIHHRPSEADGIAEPVPGWLAGGAQNGQQDDCNYPSNLPALSYVDDVCSYSTNEITINWNAPLVFVLAALNQ</sequence>
<dbReference type="Pfam" id="PF00759">
    <property type="entry name" value="Glyco_hydro_9"/>
    <property type="match status" value="1"/>
</dbReference>
<dbReference type="Proteomes" id="UP000601768">
    <property type="component" value="Unassembled WGS sequence"/>
</dbReference>
<feature type="domain" description="Glycoside hydrolase family 9" evidence="9">
    <location>
        <begin position="131"/>
        <end position="575"/>
    </location>
</feature>
<feature type="signal peptide" evidence="8">
    <location>
        <begin position="1"/>
        <end position="17"/>
    </location>
</feature>
<keyword evidence="8" id="KW-0136">Cellulose degradation</keyword>
<dbReference type="InterPro" id="IPR014756">
    <property type="entry name" value="Ig_E-set"/>
</dbReference>
<keyword evidence="3 6" id="KW-0119">Carbohydrate metabolism</keyword>
<dbReference type="AlphaFoldDB" id="A0A8J6LYJ2"/>
<evidence type="ECO:0000256" key="2">
    <source>
        <dbReference type="ARBA" id="ARBA00022801"/>
    </source>
</evidence>
<dbReference type="PROSITE" id="PS00698">
    <property type="entry name" value="GH9_3"/>
    <property type="match status" value="1"/>
</dbReference>
<dbReference type="EC" id="3.2.1.4" evidence="8"/>
<dbReference type="InterPro" id="IPR018221">
    <property type="entry name" value="Glyco_hydro_9_His_AS"/>
</dbReference>
<dbReference type="PANTHER" id="PTHR22298">
    <property type="entry name" value="ENDO-1,4-BETA-GLUCANASE"/>
    <property type="match status" value="1"/>
</dbReference>
<dbReference type="GO" id="GO:0008810">
    <property type="term" value="F:cellulase activity"/>
    <property type="evidence" value="ECO:0007669"/>
    <property type="project" value="UniProtKB-EC"/>
</dbReference>
<name>A0A8J6LYJ2_9ALTE</name>
<dbReference type="InterPro" id="IPR008928">
    <property type="entry name" value="6-hairpin_glycosidase_sf"/>
</dbReference>
<keyword evidence="4 6" id="KW-0326">Glycosidase</keyword>
<evidence type="ECO:0000256" key="8">
    <source>
        <dbReference type="RuleBase" id="RU361166"/>
    </source>
</evidence>
<reference evidence="11" key="2">
    <citation type="submission" date="2020-08" db="EMBL/GenBank/DDBJ databases">
        <authorList>
            <person name="Lai Q."/>
        </authorList>
    </citation>
    <scope>NUCLEOTIDE SEQUENCE</scope>
    <source>
        <strain evidence="11">S27-2</strain>
    </source>
</reference>
<dbReference type="InterPro" id="IPR012341">
    <property type="entry name" value="6hp_glycosidase-like_sf"/>
</dbReference>
<comment type="similarity">
    <text evidence="1 6 8">Belongs to the glycosyl hydrolase 9 (cellulase E) family.</text>
</comment>
<accession>A0A8J6LYJ2</accession>
<evidence type="ECO:0000256" key="7">
    <source>
        <dbReference type="PROSITE-ProRule" id="PRU10060"/>
    </source>
</evidence>
<dbReference type="Pfam" id="PF02927">
    <property type="entry name" value="CelD_N"/>
    <property type="match status" value="1"/>
</dbReference>
<feature type="active site" evidence="6">
    <location>
        <position position="511"/>
    </location>
</feature>
<dbReference type="InterPro" id="IPR013783">
    <property type="entry name" value="Ig-like_fold"/>
</dbReference>
<dbReference type="GO" id="GO:0030245">
    <property type="term" value="P:cellulose catabolic process"/>
    <property type="evidence" value="ECO:0007669"/>
    <property type="project" value="UniProtKB-KW"/>
</dbReference>
<evidence type="ECO:0000256" key="3">
    <source>
        <dbReference type="ARBA" id="ARBA00023277"/>
    </source>
</evidence>
<dbReference type="RefSeq" id="WP_186505893.1">
    <property type="nucleotide sequence ID" value="NZ_JACNEP010000003.1"/>
</dbReference>
<keyword evidence="2 6" id="KW-0378">Hydrolase</keyword>
<reference evidence="11" key="1">
    <citation type="journal article" date="2018" name="Int. J. Syst. Evol. Microbiol.">
        <title>Neptunicella marina gen. nov., sp. nov., isolated from surface seawater.</title>
        <authorList>
            <person name="Liu X."/>
            <person name="Lai Q."/>
            <person name="Du Y."/>
            <person name="Zhang X."/>
            <person name="Liu Z."/>
            <person name="Sun F."/>
            <person name="Shao Z."/>
        </authorList>
    </citation>
    <scope>NUCLEOTIDE SEQUENCE</scope>
    <source>
        <strain evidence="11">S27-2</strain>
    </source>
</reference>
<dbReference type="PROSITE" id="PS51257">
    <property type="entry name" value="PROKAR_LIPOPROTEIN"/>
    <property type="match status" value="1"/>
</dbReference>
<evidence type="ECO:0000256" key="5">
    <source>
        <dbReference type="ARBA" id="ARBA00023326"/>
    </source>
</evidence>
<organism evidence="11 12">
    <name type="scientific">Neptunicella marina</name>
    <dbReference type="NCBI Taxonomy" id="2125989"/>
    <lineage>
        <taxon>Bacteria</taxon>
        <taxon>Pseudomonadati</taxon>
        <taxon>Pseudomonadota</taxon>
        <taxon>Gammaproteobacteria</taxon>
        <taxon>Alteromonadales</taxon>
        <taxon>Alteromonadaceae</taxon>
        <taxon>Neptunicella</taxon>
    </lineage>
</organism>
<dbReference type="PROSITE" id="PS00592">
    <property type="entry name" value="GH9_2"/>
    <property type="match status" value="1"/>
</dbReference>
<dbReference type="Gene3D" id="1.50.10.10">
    <property type="match status" value="1"/>
</dbReference>